<dbReference type="FunCoup" id="A0A6J0B9F3">
    <property type="interactions" value="510"/>
</dbReference>
<keyword evidence="4 8" id="KW-1133">Transmembrane helix</keyword>
<feature type="compositionally biased region" description="Basic residues" evidence="7">
    <location>
        <begin position="70"/>
        <end position="88"/>
    </location>
</feature>
<dbReference type="GeneID" id="107217707"/>
<dbReference type="InParanoid" id="A0A6J0B9F3"/>
<evidence type="ECO:0000256" key="3">
    <source>
        <dbReference type="ARBA" id="ARBA00022692"/>
    </source>
</evidence>
<gene>
    <name evidence="10" type="primary">LOC107217707</name>
</gene>
<evidence type="ECO:0000256" key="2">
    <source>
        <dbReference type="ARBA" id="ARBA00022448"/>
    </source>
</evidence>
<dbReference type="GO" id="GO:0005385">
    <property type="term" value="F:zinc ion transmembrane transporter activity"/>
    <property type="evidence" value="ECO:0007669"/>
    <property type="project" value="TreeGrafter"/>
</dbReference>
<dbReference type="CTD" id="48805"/>
<dbReference type="GO" id="GO:0016020">
    <property type="term" value="C:membrane"/>
    <property type="evidence" value="ECO:0007669"/>
    <property type="project" value="UniProtKB-SubCell"/>
</dbReference>
<feature type="transmembrane region" description="Helical" evidence="8">
    <location>
        <begin position="361"/>
        <end position="382"/>
    </location>
</feature>
<evidence type="ECO:0000256" key="5">
    <source>
        <dbReference type="ARBA" id="ARBA00023136"/>
    </source>
</evidence>
<feature type="transmembrane region" description="Helical" evidence="8">
    <location>
        <begin position="20"/>
        <end position="41"/>
    </location>
</feature>
<evidence type="ECO:0000313" key="9">
    <source>
        <dbReference type="Proteomes" id="UP000829291"/>
    </source>
</evidence>
<feature type="region of interest" description="Disordered" evidence="7">
    <location>
        <begin position="169"/>
        <end position="193"/>
    </location>
</feature>
<dbReference type="Pfam" id="PF02535">
    <property type="entry name" value="Zip"/>
    <property type="match status" value="1"/>
</dbReference>
<evidence type="ECO:0000256" key="7">
    <source>
        <dbReference type="SAM" id="MobiDB-lite"/>
    </source>
</evidence>
<evidence type="ECO:0000256" key="6">
    <source>
        <dbReference type="ARBA" id="ARBA00038485"/>
    </source>
</evidence>
<name>A0A6J0B9F3_NEOLC</name>
<feature type="compositionally biased region" description="Basic and acidic residues" evidence="7">
    <location>
        <begin position="231"/>
        <end position="248"/>
    </location>
</feature>
<reference evidence="10" key="1">
    <citation type="submission" date="2025-08" db="UniProtKB">
        <authorList>
            <consortium name="RefSeq"/>
        </authorList>
    </citation>
    <scope>IDENTIFICATION</scope>
    <source>
        <tissue evidence="10">Thorax and Abdomen</tissue>
    </source>
</reference>
<feature type="transmembrane region" description="Helical" evidence="8">
    <location>
        <begin position="108"/>
        <end position="129"/>
    </location>
</feature>
<dbReference type="OrthoDB" id="200954at2759"/>
<evidence type="ECO:0000256" key="8">
    <source>
        <dbReference type="SAM" id="Phobius"/>
    </source>
</evidence>
<dbReference type="GO" id="GO:0006882">
    <property type="term" value="P:intracellular zinc ion homeostasis"/>
    <property type="evidence" value="ECO:0007669"/>
    <property type="project" value="TreeGrafter"/>
</dbReference>
<dbReference type="PANTHER" id="PTHR16950">
    <property type="entry name" value="ZINC TRANSPORTER SLC39A7 HISTIDINE-RICH MEMBRANE PROTEIN KE4"/>
    <property type="match status" value="1"/>
</dbReference>
<dbReference type="PANTHER" id="PTHR16950:SF25">
    <property type="entry name" value="ZINC TRANSPORTER SLC39A7"/>
    <property type="match status" value="1"/>
</dbReference>
<evidence type="ECO:0000256" key="4">
    <source>
        <dbReference type="ARBA" id="ARBA00022989"/>
    </source>
</evidence>
<feature type="transmembrane region" description="Helical" evidence="8">
    <location>
        <begin position="329"/>
        <end position="349"/>
    </location>
</feature>
<feature type="compositionally biased region" description="Basic and acidic residues" evidence="7">
    <location>
        <begin position="90"/>
        <end position="99"/>
    </location>
</feature>
<keyword evidence="2" id="KW-0813">Transport</keyword>
<dbReference type="Proteomes" id="UP000829291">
    <property type="component" value="Chromosome 2"/>
</dbReference>
<dbReference type="InterPro" id="IPR003689">
    <property type="entry name" value="ZIP"/>
</dbReference>
<feature type="region of interest" description="Disordered" evidence="7">
    <location>
        <begin position="221"/>
        <end position="251"/>
    </location>
</feature>
<dbReference type="RefSeq" id="XP_015510826.1">
    <property type="nucleotide sequence ID" value="XM_015655340.2"/>
</dbReference>
<evidence type="ECO:0000256" key="1">
    <source>
        <dbReference type="ARBA" id="ARBA00004141"/>
    </source>
</evidence>
<sequence>MTGRVIPEQRFLSRAFTSRVALALLILIIFFGFPALCGGHGHSHDEPPSFKYSQTANQKFHESADLNHHHEPHHHHHHHQHHHEKYHAHASADSRTSDPPKGRDLASLWINAVGSTLLISAAPFLILFLVPLDNSKEKEPWLKMVLSFASGSLLGDAFLHLIPHALEPHSHAHDDSHAHSHVPPGEHGHEHGHDMTVGLSVLLGIITFLMIEKGVRLVKGNHSHSHSHTVPVKEKKQTKASDKDKSDGNDNQSLVKKTELIEDIKIAGYLNLAADFTHNFTDGLAIGASYLAGNKIGITTTVTILFHEVPHEIGDFAILIQSGVSRKKAIWLQLSTALGAVTGTCVSLLAEGMGDFATSWILPFTAGGFIYIATVSVIPELLSDTKFWQSIKEIIALLFGVFIMVQIAKYE</sequence>
<feature type="region of interest" description="Disordered" evidence="7">
    <location>
        <begin position="68"/>
        <end position="99"/>
    </location>
</feature>
<keyword evidence="9" id="KW-1185">Reference proteome</keyword>
<comment type="similarity">
    <text evidence="6">Belongs to the ZIP transporter (TC 2.A.5) family. KE4/Catsup subfamily.</text>
</comment>
<keyword evidence="5 8" id="KW-0472">Membrane</keyword>
<keyword evidence="3 8" id="KW-0812">Transmembrane</keyword>
<proteinExistence type="inferred from homology"/>
<accession>A0A6J0B9F3</accession>
<protein>
    <submittedName>
        <fullName evidence="10">Protein catecholamines up</fullName>
    </submittedName>
</protein>
<organism evidence="10">
    <name type="scientific">Neodiprion lecontei</name>
    <name type="common">Redheaded pine sawfly</name>
    <dbReference type="NCBI Taxonomy" id="441921"/>
    <lineage>
        <taxon>Eukaryota</taxon>
        <taxon>Metazoa</taxon>
        <taxon>Ecdysozoa</taxon>
        <taxon>Arthropoda</taxon>
        <taxon>Hexapoda</taxon>
        <taxon>Insecta</taxon>
        <taxon>Pterygota</taxon>
        <taxon>Neoptera</taxon>
        <taxon>Endopterygota</taxon>
        <taxon>Hymenoptera</taxon>
        <taxon>Tenthredinoidea</taxon>
        <taxon>Diprionidae</taxon>
        <taxon>Diprioninae</taxon>
        <taxon>Neodiprion</taxon>
    </lineage>
</organism>
<dbReference type="KEGG" id="nlo:107217707"/>
<evidence type="ECO:0000313" key="10">
    <source>
        <dbReference type="RefSeq" id="XP_015510826.1"/>
    </source>
</evidence>
<dbReference type="AlphaFoldDB" id="A0A6J0B9F3"/>
<feature type="transmembrane region" description="Helical" evidence="8">
    <location>
        <begin position="394"/>
        <end position="410"/>
    </location>
</feature>
<comment type="subcellular location">
    <subcellularLocation>
        <location evidence="1">Membrane</location>
        <topology evidence="1">Multi-pass membrane protein</topology>
    </subcellularLocation>
</comment>